<evidence type="ECO:0000313" key="4">
    <source>
        <dbReference type="Proteomes" id="UP001230268"/>
    </source>
</evidence>
<feature type="compositionally biased region" description="Polar residues" evidence="1">
    <location>
        <begin position="296"/>
        <end position="318"/>
    </location>
</feature>
<evidence type="ECO:0000313" key="3">
    <source>
        <dbReference type="EMBL" id="KAK1445087.1"/>
    </source>
</evidence>
<feature type="compositionally biased region" description="Basic and acidic residues" evidence="1">
    <location>
        <begin position="367"/>
        <end position="380"/>
    </location>
</feature>
<feature type="compositionally biased region" description="Polar residues" evidence="1">
    <location>
        <begin position="129"/>
        <end position="148"/>
    </location>
</feature>
<feature type="region of interest" description="Disordered" evidence="1">
    <location>
        <begin position="274"/>
        <end position="318"/>
    </location>
</feature>
<dbReference type="EMBL" id="JAVEPI010000001">
    <property type="protein sequence ID" value="KAK1445087.1"/>
    <property type="molecule type" value="Genomic_DNA"/>
</dbReference>
<protein>
    <submittedName>
        <fullName evidence="3">Ataxin 2-related protein</fullName>
    </submittedName>
</protein>
<feature type="compositionally biased region" description="Basic and acidic residues" evidence="1">
    <location>
        <begin position="275"/>
        <end position="287"/>
    </location>
</feature>
<evidence type="ECO:0000259" key="2">
    <source>
        <dbReference type="PROSITE" id="PS52002"/>
    </source>
</evidence>
<feature type="region of interest" description="Disordered" evidence="1">
    <location>
        <begin position="631"/>
        <end position="675"/>
    </location>
</feature>
<dbReference type="GO" id="GO:0003729">
    <property type="term" value="F:mRNA binding"/>
    <property type="evidence" value="ECO:0007669"/>
    <property type="project" value="TreeGrafter"/>
</dbReference>
<dbReference type="PANTHER" id="PTHR12854:SF7">
    <property type="entry name" value="ATAXIN-2 HOMOLOG"/>
    <property type="match status" value="1"/>
</dbReference>
<feature type="domain" description="Sm" evidence="2">
    <location>
        <begin position="33"/>
        <end position="110"/>
    </location>
</feature>
<dbReference type="Pfam" id="PF06741">
    <property type="entry name" value="LsmAD"/>
    <property type="match status" value="1"/>
</dbReference>
<keyword evidence="4" id="KW-1185">Reference proteome</keyword>
<feature type="region of interest" description="Disordered" evidence="1">
    <location>
        <begin position="334"/>
        <end position="446"/>
    </location>
</feature>
<gene>
    <name evidence="3" type="ORF">BgAZ_109930</name>
</gene>
<dbReference type="InterPro" id="IPR009604">
    <property type="entry name" value="LsmAD_domain"/>
</dbReference>
<feature type="region of interest" description="Disordered" evidence="1">
    <location>
        <begin position="122"/>
        <end position="148"/>
    </location>
</feature>
<proteinExistence type="predicted"/>
<name>A0AAD8PH65_BABGI</name>
<dbReference type="InterPro" id="IPR025852">
    <property type="entry name" value="SM_dom_ATX"/>
</dbReference>
<dbReference type="InterPro" id="IPR047575">
    <property type="entry name" value="Sm"/>
</dbReference>
<feature type="compositionally biased region" description="Polar residues" evidence="1">
    <location>
        <begin position="658"/>
        <end position="675"/>
    </location>
</feature>
<organism evidence="3 4">
    <name type="scientific">Babesia gibsoni</name>
    <dbReference type="NCBI Taxonomy" id="33632"/>
    <lineage>
        <taxon>Eukaryota</taxon>
        <taxon>Sar</taxon>
        <taxon>Alveolata</taxon>
        <taxon>Apicomplexa</taxon>
        <taxon>Aconoidasida</taxon>
        <taxon>Piroplasmida</taxon>
        <taxon>Babesiidae</taxon>
        <taxon>Babesia</taxon>
    </lineage>
</organism>
<dbReference type="Pfam" id="PF14438">
    <property type="entry name" value="SM-ATX"/>
    <property type="match status" value="1"/>
</dbReference>
<dbReference type="SMART" id="SM01272">
    <property type="entry name" value="LsmAD"/>
    <property type="match status" value="1"/>
</dbReference>
<dbReference type="PROSITE" id="PS52002">
    <property type="entry name" value="SM"/>
    <property type="match status" value="1"/>
</dbReference>
<feature type="compositionally biased region" description="Basic and acidic residues" evidence="1">
    <location>
        <begin position="407"/>
        <end position="416"/>
    </location>
</feature>
<dbReference type="PANTHER" id="PTHR12854">
    <property type="entry name" value="ATAXIN 2-RELATED"/>
    <property type="match status" value="1"/>
</dbReference>
<comment type="caution">
    <text evidence="3">The sequence shown here is derived from an EMBL/GenBank/DDBJ whole genome shotgun (WGS) entry which is preliminary data.</text>
</comment>
<sequence>MRNSGRGNQNYTPNNGQKAEKRNLTLLRLNEERLAYAMSCLVGKDVVVNLNNGDLVRGSFHSFDANNKNTAKPSDIALKNAHIASVRDNSPKLLMIAGSDYSYMVAKDIVMSPTLMRQTKSARDGDACANTSSDHTPITKRAPSSQFKTDAEIAASRAGRQDCELTEWKPDEPVDESQLYELEEGNRPTGWDQFESNRRAFGVKSTYNENLYTTELKLDKVPRQIKEQANKLAAEIMGSNGEHSYSHLETYLEQDEDTMNNPVAEAIVKKALSKTGKDVKKDEKNAEVSKNMARSAGSNATSGPQNQRQQSSGNNASQSKFIVVMNNVVVEEVMPSTGSQSSQPSKVASSGQKSKDSPTNASTSHASKREGRQKDQRHGDSTSASPFHATEEDRQTAAVDSHANASRADDLKKNERNMQLAPPQKNEDRNAQKQVTSDVKPITPPVAASLSTKKTFTFNPNASAFTPISAMNPSASAASASSAAQFSANKAGNKAPQGAGGKTSGTDANVTSVISAFENLEFRAFKTMNEYPMLEVSAYTNGNWRSNDQQYSEMWPNCSDASYRTIIGDISMFYPAHGMMAMRATHPMIPAPGMATFLMPPGTPVAYPAYSMTGIPINMMQYARQGTPMFYGAPRPKNVSAQAQSSNRRANPRGPIASQPQSPMLQQTGKSGNKS</sequence>
<dbReference type="AlphaFoldDB" id="A0AAD8PH65"/>
<dbReference type="GO" id="GO:0010494">
    <property type="term" value="C:cytoplasmic stress granule"/>
    <property type="evidence" value="ECO:0007669"/>
    <property type="project" value="TreeGrafter"/>
</dbReference>
<reference evidence="3" key="1">
    <citation type="submission" date="2023-08" db="EMBL/GenBank/DDBJ databases">
        <title>Draft sequence of the Babesia gibsoni genome.</title>
        <authorList>
            <person name="Yamagishi J.Y."/>
            <person name="Xuan X.X."/>
        </authorList>
    </citation>
    <scope>NUCLEOTIDE SEQUENCE</scope>
    <source>
        <strain evidence="3">Azabu</strain>
    </source>
</reference>
<dbReference type="InterPro" id="IPR045117">
    <property type="entry name" value="ATXN2-like"/>
</dbReference>
<accession>A0AAD8PH65</accession>
<evidence type="ECO:0000256" key="1">
    <source>
        <dbReference type="SAM" id="MobiDB-lite"/>
    </source>
</evidence>
<feature type="compositionally biased region" description="Low complexity" evidence="1">
    <location>
        <begin position="334"/>
        <end position="352"/>
    </location>
</feature>
<feature type="compositionally biased region" description="Polar residues" evidence="1">
    <location>
        <begin position="639"/>
        <end position="649"/>
    </location>
</feature>
<dbReference type="GO" id="GO:0034063">
    <property type="term" value="P:stress granule assembly"/>
    <property type="evidence" value="ECO:0007669"/>
    <property type="project" value="TreeGrafter"/>
</dbReference>
<dbReference type="Proteomes" id="UP001230268">
    <property type="component" value="Unassembled WGS sequence"/>
</dbReference>